<protein>
    <submittedName>
        <fullName evidence="2">Uncharacterized protein</fullName>
    </submittedName>
</protein>
<dbReference type="EMBL" id="CM029037">
    <property type="protein sequence ID" value="KAG2657832.1"/>
    <property type="molecule type" value="Genomic_DNA"/>
</dbReference>
<dbReference type="Proteomes" id="UP000823388">
    <property type="component" value="Chromosome 1K"/>
</dbReference>
<feature type="region of interest" description="Disordered" evidence="1">
    <location>
        <begin position="1"/>
        <end position="117"/>
    </location>
</feature>
<gene>
    <name evidence="2" type="ORF">PVAP13_1KG138015</name>
</gene>
<feature type="compositionally biased region" description="Pro residues" evidence="1">
    <location>
        <begin position="9"/>
        <end position="23"/>
    </location>
</feature>
<comment type="caution">
    <text evidence="2">The sequence shown here is derived from an EMBL/GenBank/DDBJ whole genome shotgun (WGS) entry which is preliminary data.</text>
</comment>
<feature type="compositionally biased region" description="Basic residues" evidence="1">
    <location>
        <begin position="86"/>
        <end position="97"/>
    </location>
</feature>
<dbReference type="AlphaFoldDB" id="A0A8T0X8E6"/>
<sequence>MACHLIPQAPSPAHPCPPTPSSPSLPVSLGGGGAAQSGCGKLAGGGEHAGAKRGKPRGRDLKASADRGRLGAGGRPWQQGSGGQARVRRPPGTRAKRPGAGGGSRPGRSGAAAKGPRAACNGCSVLRLGCGRGPGLVRAKDSSVFTVRGARKTSYKIKKSVS</sequence>
<feature type="compositionally biased region" description="Low complexity" evidence="1">
    <location>
        <begin position="106"/>
        <end position="117"/>
    </location>
</feature>
<reference evidence="2" key="1">
    <citation type="submission" date="2020-05" db="EMBL/GenBank/DDBJ databases">
        <title>WGS assembly of Panicum virgatum.</title>
        <authorList>
            <person name="Lovell J.T."/>
            <person name="Jenkins J."/>
            <person name="Shu S."/>
            <person name="Juenger T.E."/>
            <person name="Schmutz J."/>
        </authorList>
    </citation>
    <scope>NUCLEOTIDE SEQUENCE</scope>
    <source>
        <strain evidence="2">AP13</strain>
    </source>
</reference>
<feature type="compositionally biased region" description="Gly residues" evidence="1">
    <location>
        <begin position="29"/>
        <end position="48"/>
    </location>
</feature>
<organism evidence="2 3">
    <name type="scientific">Panicum virgatum</name>
    <name type="common">Blackwell switchgrass</name>
    <dbReference type="NCBI Taxonomy" id="38727"/>
    <lineage>
        <taxon>Eukaryota</taxon>
        <taxon>Viridiplantae</taxon>
        <taxon>Streptophyta</taxon>
        <taxon>Embryophyta</taxon>
        <taxon>Tracheophyta</taxon>
        <taxon>Spermatophyta</taxon>
        <taxon>Magnoliopsida</taxon>
        <taxon>Liliopsida</taxon>
        <taxon>Poales</taxon>
        <taxon>Poaceae</taxon>
        <taxon>PACMAD clade</taxon>
        <taxon>Panicoideae</taxon>
        <taxon>Panicodae</taxon>
        <taxon>Paniceae</taxon>
        <taxon>Panicinae</taxon>
        <taxon>Panicum</taxon>
        <taxon>Panicum sect. Hiantes</taxon>
    </lineage>
</organism>
<evidence type="ECO:0000256" key="1">
    <source>
        <dbReference type="SAM" id="MobiDB-lite"/>
    </source>
</evidence>
<evidence type="ECO:0000313" key="3">
    <source>
        <dbReference type="Proteomes" id="UP000823388"/>
    </source>
</evidence>
<name>A0A8T0X8E6_PANVG</name>
<accession>A0A8T0X8E6</accession>
<proteinExistence type="predicted"/>
<feature type="compositionally biased region" description="Basic and acidic residues" evidence="1">
    <location>
        <begin position="57"/>
        <end position="69"/>
    </location>
</feature>
<evidence type="ECO:0000313" key="2">
    <source>
        <dbReference type="EMBL" id="KAG2657832.1"/>
    </source>
</evidence>
<keyword evidence="3" id="KW-1185">Reference proteome</keyword>